<dbReference type="CDD" id="cd07344">
    <property type="entry name" value="M48_yhfN_like"/>
    <property type="match status" value="1"/>
</dbReference>
<dbReference type="OrthoDB" id="9811177at2"/>
<organism evidence="3 4">
    <name type="scientific">Arthrobacter echini</name>
    <dbReference type="NCBI Taxonomy" id="1529066"/>
    <lineage>
        <taxon>Bacteria</taxon>
        <taxon>Bacillati</taxon>
        <taxon>Actinomycetota</taxon>
        <taxon>Actinomycetes</taxon>
        <taxon>Micrococcales</taxon>
        <taxon>Micrococcaceae</taxon>
        <taxon>Arthrobacter</taxon>
    </lineage>
</organism>
<evidence type="ECO:0000256" key="1">
    <source>
        <dbReference type="SAM" id="MobiDB-lite"/>
    </source>
</evidence>
<proteinExistence type="predicted"/>
<accession>A0A5D0XLZ6</accession>
<name>A0A5D0XLZ6_9MICC</name>
<evidence type="ECO:0000313" key="3">
    <source>
        <dbReference type="EMBL" id="TYC97482.1"/>
    </source>
</evidence>
<dbReference type="Pfam" id="PF01863">
    <property type="entry name" value="YgjP-like"/>
    <property type="match status" value="1"/>
</dbReference>
<dbReference type="PANTHER" id="PTHR30399:SF1">
    <property type="entry name" value="UTP PYROPHOSPHATASE"/>
    <property type="match status" value="1"/>
</dbReference>
<comment type="caution">
    <text evidence="3">The sequence shown here is derived from an EMBL/GenBank/DDBJ whole genome shotgun (WGS) entry which is preliminary data.</text>
</comment>
<evidence type="ECO:0000313" key="4">
    <source>
        <dbReference type="Proteomes" id="UP000323410"/>
    </source>
</evidence>
<dbReference type="AlphaFoldDB" id="A0A5D0XLZ6"/>
<dbReference type="Proteomes" id="UP000323410">
    <property type="component" value="Unassembled WGS sequence"/>
</dbReference>
<dbReference type="InterPro" id="IPR002725">
    <property type="entry name" value="YgjP-like_metallopeptidase"/>
</dbReference>
<sequence>MTTPDPGAGPGRPRVEVRRSARRKRTVSADLRDGVLRVLIPGHFSPGEERLWVKKMVEKMAAKYPPAPCPENLPLPALRERAEGLARRFLDGRGVPSAIVWVTNQNTRWASATPARRTIRLSHRLQGMPDWVVDYVILHEMAHLIEPSHSAAFWRLLSEYPRTDLAKAFLDGASFGSQRWSRGGQPSRPDSDDPAPAP</sequence>
<dbReference type="PANTHER" id="PTHR30399">
    <property type="entry name" value="UNCHARACTERIZED PROTEIN YGJP"/>
    <property type="match status" value="1"/>
</dbReference>
<dbReference type="Gene3D" id="3.30.2010.10">
    <property type="entry name" value="Metalloproteases ('zincins'), catalytic domain"/>
    <property type="match status" value="1"/>
</dbReference>
<keyword evidence="4" id="KW-1185">Reference proteome</keyword>
<feature type="region of interest" description="Disordered" evidence="1">
    <location>
        <begin position="1"/>
        <end position="23"/>
    </location>
</feature>
<feature type="region of interest" description="Disordered" evidence="1">
    <location>
        <begin position="176"/>
        <end position="198"/>
    </location>
</feature>
<feature type="domain" description="YgjP-like metallopeptidase" evidence="2">
    <location>
        <begin position="85"/>
        <end position="160"/>
    </location>
</feature>
<evidence type="ECO:0000259" key="2">
    <source>
        <dbReference type="Pfam" id="PF01863"/>
    </source>
</evidence>
<reference evidence="3 4" key="1">
    <citation type="submission" date="2019-08" db="EMBL/GenBank/DDBJ databases">
        <title>Genone of Arthrobacter echini P9.</title>
        <authorList>
            <person name="Bowman J.P."/>
        </authorList>
    </citation>
    <scope>NUCLEOTIDE SEQUENCE [LARGE SCALE GENOMIC DNA]</scope>
    <source>
        <strain evidence="3 4">P9</strain>
    </source>
</reference>
<dbReference type="RefSeq" id="WP_148601620.1">
    <property type="nucleotide sequence ID" value="NZ_VSLD01000007.1"/>
</dbReference>
<dbReference type="EMBL" id="VSLD01000007">
    <property type="protein sequence ID" value="TYC97482.1"/>
    <property type="molecule type" value="Genomic_DNA"/>
</dbReference>
<dbReference type="InterPro" id="IPR053136">
    <property type="entry name" value="UTP_pyrophosphatase-like"/>
</dbReference>
<protein>
    <submittedName>
        <fullName evidence="3">M48 family metallopeptidase</fullName>
    </submittedName>
</protein>
<gene>
    <name evidence="3" type="ORF">FQ377_12615</name>
</gene>